<keyword evidence="2" id="KW-1185">Reference proteome</keyword>
<keyword evidence="1" id="KW-0472">Membrane</keyword>
<keyword evidence="1" id="KW-0812">Transmembrane</keyword>
<dbReference type="AlphaFoldDB" id="A0A2I0LRE1"/>
<evidence type="ECO:0000313" key="1">
    <source>
        <dbReference type="EMBL" id="PKK19992.1"/>
    </source>
</evidence>
<accession>A0A2I0LRE1</accession>
<reference evidence="1 2" key="1">
    <citation type="journal article" date="2013" name="Science">
        <title>Genomic diversity and evolution of the head crest in the rock pigeon.</title>
        <authorList>
            <person name="Shapiro M.D."/>
            <person name="Kronenberg Z."/>
            <person name="Li C."/>
            <person name="Domyan E.T."/>
            <person name="Pan H."/>
            <person name="Campbell M."/>
            <person name="Tan H."/>
            <person name="Huff C.D."/>
            <person name="Hu H."/>
            <person name="Vickrey A.I."/>
            <person name="Nielsen S.C."/>
            <person name="Stringham S.A."/>
            <person name="Hu H."/>
            <person name="Willerslev E."/>
            <person name="Gilbert M.T."/>
            <person name="Yandell M."/>
            <person name="Zhang G."/>
            <person name="Wang J."/>
        </authorList>
    </citation>
    <scope>NUCLEOTIDE SEQUENCE [LARGE SCALE GENOMIC DNA]</scope>
    <source>
        <tissue evidence="1">Blood</tissue>
    </source>
</reference>
<dbReference type="InParanoid" id="A0A2I0LRE1"/>
<evidence type="ECO:0000313" key="2">
    <source>
        <dbReference type="Proteomes" id="UP000053872"/>
    </source>
</evidence>
<proteinExistence type="predicted"/>
<dbReference type="Proteomes" id="UP000053872">
    <property type="component" value="Unassembled WGS sequence"/>
</dbReference>
<gene>
    <name evidence="1" type="primary">TMEM42</name>
    <name evidence="1" type="ORF">A306_00012824</name>
</gene>
<name>A0A2I0LRE1_COLLI</name>
<protein>
    <submittedName>
        <fullName evidence="1">Transmembrane protein 42</fullName>
    </submittedName>
</protein>
<comment type="caution">
    <text evidence="1">The sequence shown here is derived from an EMBL/GenBank/DDBJ whole genome shotgun (WGS) entry which is preliminary data.</text>
</comment>
<organism evidence="1 2">
    <name type="scientific">Columba livia</name>
    <name type="common">Rock dove</name>
    <dbReference type="NCBI Taxonomy" id="8932"/>
    <lineage>
        <taxon>Eukaryota</taxon>
        <taxon>Metazoa</taxon>
        <taxon>Chordata</taxon>
        <taxon>Craniata</taxon>
        <taxon>Vertebrata</taxon>
        <taxon>Euteleostomi</taxon>
        <taxon>Archelosauria</taxon>
        <taxon>Archosauria</taxon>
        <taxon>Dinosauria</taxon>
        <taxon>Saurischia</taxon>
        <taxon>Theropoda</taxon>
        <taxon>Coelurosauria</taxon>
        <taxon>Aves</taxon>
        <taxon>Neognathae</taxon>
        <taxon>Neoaves</taxon>
        <taxon>Columbimorphae</taxon>
        <taxon>Columbiformes</taxon>
        <taxon>Columbidae</taxon>
        <taxon>Columba</taxon>
    </lineage>
</organism>
<sequence>MQRGDVDSLCKSPATLLLLSRCLCDNNGFQLHLFGHPGQASLWGDVDTSVVGRPRCDALWPHAAAHRCALASPAPGGEEGGVMAAGGGMAQWHPSLLPHDSGPGPQPALNAPAMDLLSPIRLLNLQSHADCVCPSRPAVVWWQ</sequence>
<dbReference type="EMBL" id="AKCR02000125">
    <property type="protein sequence ID" value="PKK19992.1"/>
    <property type="molecule type" value="Genomic_DNA"/>
</dbReference>